<accession>A0A9P0E408</accession>
<dbReference type="AlphaFoldDB" id="A0A9P0E408"/>
<sequence>MQPSIKFAEWPEPEEDETGEIDGALLSIDLGLTMKKGAPHDSSGKWRSTISLVLPSSHIPVLIVRGSESLSFIVPAFLRAFRHFWKMQWWKRRRITKVIGSSHYPLVLKSYSLCSGSQRGGAEEEEEDDMNTSAPVISRTTFNEGEYLHYCYNLREQTWTLAKTALII</sequence>
<evidence type="ECO:0000313" key="2">
    <source>
        <dbReference type="Proteomes" id="UP001152798"/>
    </source>
</evidence>
<dbReference type="Proteomes" id="UP001152798">
    <property type="component" value="Chromosome 1"/>
</dbReference>
<gene>
    <name evidence="1" type="ORF">NEZAVI_LOCUS1051</name>
</gene>
<dbReference type="OrthoDB" id="10357145at2759"/>
<proteinExistence type="predicted"/>
<dbReference type="EMBL" id="OV725077">
    <property type="protein sequence ID" value="CAH1389703.1"/>
    <property type="molecule type" value="Genomic_DNA"/>
</dbReference>
<name>A0A9P0E408_NEZVI</name>
<reference evidence="1" key="1">
    <citation type="submission" date="2022-01" db="EMBL/GenBank/DDBJ databases">
        <authorList>
            <person name="King R."/>
        </authorList>
    </citation>
    <scope>NUCLEOTIDE SEQUENCE</scope>
</reference>
<evidence type="ECO:0000313" key="1">
    <source>
        <dbReference type="EMBL" id="CAH1389703.1"/>
    </source>
</evidence>
<keyword evidence="2" id="KW-1185">Reference proteome</keyword>
<protein>
    <submittedName>
        <fullName evidence="1">Uncharacterized protein</fullName>
    </submittedName>
</protein>
<organism evidence="1 2">
    <name type="scientific">Nezara viridula</name>
    <name type="common">Southern green stink bug</name>
    <name type="synonym">Cimex viridulus</name>
    <dbReference type="NCBI Taxonomy" id="85310"/>
    <lineage>
        <taxon>Eukaryota</taxon>
        <taxon>Metazoa</taxon>
        <taxon>Ecdysozoa</taxon>
        <taxon>Arthropoda</taxon>
        <taxon>Hexapoda</taxon>
        <taxon>Insecta</taxon>
        <taxon>Pterygota</taxon>
        <taxon>Neoptera</taxon>
        <taxon>Paraneoptera</taxon>
        <taxon>Hemiptera</taxon>
        <taxon>Heteroptera</taxon>
        <taxon>Panheteroptera</taxon>
        <taxon>Pentatomomorpha</taxon>
        <taxon>Pentatomoidea</taxon>
        <taxon>Pentatomidae</taxon>
        <taxon>Pentatominae</taxon>
        <taxon>Nezara</taxon>
    </lineage>
</organism>